<dbReference type="Gene3D" id="3.30.420.10">
    <property type="entry name" value="Ribonuclease H-like superfamily/Ribonuclease H"/>
    <property type="match status" value="1"/>
</dbReference>
<feature type="compositionally biased region" description="Basic and acidic residues" evidence="1">
    <location>
        <begin position="518"/>
        <end position="531"/>
    </location>
</feature>
<feature type="non-terminal residue" evidence="2">
    <location>
        <position position="1"/>
    </location>
</feature>
<dbReference type="EMBL" id="SRMA01025600">
    <property type="protein sequence ID" value="TRY92678.1"/>
    <property type="molecule type" value="Genomic_DNA"/>
</dbReference>
<organism evidence="2 3">
    <name type="scientific">Danionella cerebrum</name>
    <dbReference type="NCBI Taxonomy" id="2873325"/>
    <lineage>
        <taxon>Eukaryota</taxon>
        <taxon>Metazoa</taxon>
        <taxon>Chordata</taxon>
        <taxon>Craniata</taxon>
        <taxon>Vertebrata</taxon>
        <taxon>Euteleostomi</taxon>
        <taxon>Actinopterygii</taxon>
        <taxon>Neopterygii</taxon>
        <taxon>Teleostei</taxon>
        <taxon>Ostariophysi</taxon>
        <taxon>Cypriniformes</taxon>
        <taxon>Danionidae</taxon>
        <taxon>Danioninae</taxon>
        <taxon>Danionella</taxon>
    </lineage>
</organism>
<dbReference type="STRING" id="623744.A0A553QSE2"/>
<accession>A0A553QSE2</accession>
<evidence type="ECO:0000256" key="1">
    <source>
        <dbReference type="SAM" id="MobiDB-lite"/>
    </source>
</evidence>
<dbReference type="AlphaFoldDB" id="A0A553QSE2"/>
<name>A0A553QSE2_9TELE</name>
<evidence type="ECO:0008006" key="4">
    <source>
        <dbReference type="Google" id="ProtNLM"/>
    </source>
</evidence>
<feature type="non-terminal residue" evidence="2">
    <location>
        <position position="543"/>
    </location>
</feature>
<feature type="region of interest" description="Disordered" evidence="1">
    <location>
        <begin position="508"/>
        <end position="533"/>
    </location>
</feature>
<comment type="caution">
    <text evidence="2">The sequence shown here is derived from an EMBL/GenBank/DDBJ whole genome shotgun (WGS) entry which is preliminary data.</text>
</comment>
<feature type="region of interest" description="Disordered" evidence="1">
    <location>
        <begin position="473"/>
        <end position="494"/>
    </location>
</feature>
<dbReference type="InterPro" id="IPR036397">
    <property type="entry name" value="RNaseH_sf"/>
</dbReference>
<protein>
    <recommendedName>
        <fullName evidence="4">Transposase Tc1-like domain-containing protein</fullName>
    </recommendedName>
</protein>
<gene>
    <name evidence="2" type="ORF">DNTS_007718</name>
</gene>
<evidence type="ECO:0000313" key="2">
    <source>
        <dbReference type="EMBL" id="TRY92678.1"/>
    </source>
</evidence>
<dbReference type="Proteomes" id="UP000316079">
    <property type="component" value="Unassembled WGS sequence"/>
</dbReference>
<feature type="compositionally biased region" description="Polar residues" evidence="1">
    <location>
        <begin position="473"/>
        <end position="483"/>
    </location>
</feature>
<keyword evidence="3" id="KW-1185">Reference proteome</keyword>
<evidence type="ECO:0000313" key="3">
    <source>
        <dbReference type="Proteomes" id="UP000316079"/>
    </source>
</evidence>
<dbReference type="GO" id="GO:0003676">
    <property type="term" value="F:nucleic acid binding"/>
    <property type="evidence" value="ECO:0007669"/>
    <property type="project" value="InterPro"/>
</dbReference>
<dbReference type="OrthoDB" id="8820543at2759"/>
<reference evidence="2 3" key="1">
    <citation type="journal article" date="2019" name="Sci. Data">
        <title>Hybrid genome assembly and annotation of Danionella translucida.</title>
        <authorList>
            <person name="Kadobianskyi M."/>
            <person name="Schulze L."/>
            <person name="Schuelke M."/>
            <person name="Judkewitz B."/>
        </authorList>
    </citation>
    <scope>NUCLEOTIDE SEQUENCE [LARGE SCALE GENOMIC DNA]</scope>
    <source>
        <strain evidence="2 3">Bolton</strain>
    </source>
</reference>
<proteinExistence type="predicted"/>
<sequence>STFTGLIEPSNLRLKEAHLHPYGLLRGARKAAGDCSMETGEARARLIKPPHYLFPPLPHADHITPSQALAKLQSADDGKVYTALTHGLTRAALFCKVLRHPDIPLVCNDITSLCEDRLCEVTGSCLTSSILADEGRVLFLKPQRKALSQDWKCKGTPSFWEAATVEDPTISKLTQLELATHPTIRPIHHSKGPRSLPDCLHCFLLEDPSEWACFLKEFSSFLSHPPLSHWIQAERVMSSLLGFSTAPLAHVTLGLKLASVKLSSNSLPPPSVKTSCSPAWSNLERVSAIPMDGTYLTCLASFTRTQTTSDQTSAGSRQWTQSGAETSRATVYSCLQEMGYRCRIPQVKPLLNQKQQQKHLTWATEKQHWTVAQILPVVRNSRCQSLEEDWGEGNAKMPEVQCQEATVSDGLGCHTTGKWLTDYGIAMLQLNLNPIENLWEFVKRKLRDPRPNTLEELKAAIEASWASLSSATEDFSHDTSGSSGRYLGNFDGPEQTQANLQTVESVVRGNTQRKPIQARREHANSSEDRLPGLELATFQFDKP</sequence>